<dbReference type="Proteomes" id="UP000482155">
    <property type="component" value="Unassembled WGS sequence"/>
</dbReference>
<reference evidence="8 9" key="1">
    <citation type="submission" date="2020-02" db="EMBL/GenBank/DDBJ databases">
        <authorList>
            <person name="Kim M.K."/>
        </authorList>
    </citation>
    <scope>NUCLEOTIDE SEQUENCE [LARGE SCALE GENOMIC DNA]</scope>
    <source>
        <strain evidence="8 9">17J57-3</strain>
    </source>
</reference>
<dbReference type="UniPathway" id="UPA00286"/>
<evidence type="ECO:0000256" key="2">
    <source>
        <dbReference type="ARBA" id="ARBA00005182"/>
    </source>
</evidence>
<evidence type="ECO:0000256" key="1">
    <source>
        <dbReference type="ARBA" id="ARBA00004418"/>
    </source>
</evidence>
<evidence type="ECO:0000256" key="3">
    <source>
        <dbReference type="ARBA" id="ARBA00022679"/>
    </source>
</evidence>
<dbReference type="AlphaFoldDB" id="A0A6B3SQP7"/>
<keyword evidence="6" id="KW-0016">Alginate biosynthesis</keyword>
<feature type="domain" description="AlgX/AlgJ SGNH hydrolase-like" evidence="7">
    <location>
        <begin position="92"/>
        <end position="352"/>
    </location>
</feature>
<comment type="caution">
    <text evidence="8">The sequence shown here is derived from an EMBL/GenBank/DDBJ whole genome shotgun (WGS) entry which is preliminary data.</text>
</comment>
<comment type="subcellular location">
    <subcellularLocation>
        <location evidence="1">Periplasm</location>
    </subcellularLocation>
</comment>
<keyword evidence="9" id="KW-1185">Reference proteome</keyword>
<evidence type="ECO:0000313" key="9">
    <source>
        <dbReference type="Proteomes" id="UP000482155"/>
    </source>
</evidence>
<dbReference type="GO" id="GO:0042597">
    <property type="term" value="C:periplasmic space"/>
    <property type="evidence" value="ECO:0007669"/>
    <property type="project" value="UniProtKB-SubCell"/>
</dbReference>
<dbReference type="EMBL" id="JAAIVB010000027">
    <property type="protein sequence ID" value="NEX61076.1"/>
    <property type="molecule type" value="Genomic_DNA"/>
</dbReference>
<evidence type="ECO:0000256" key="6">
    <source>
        <dbReference type="ARBA" id="ARBA00022841"/>
    </source>
</evidence>
<protein>
    <recommendedName>
        <fullName evidence="7">AlgX/AlgJ SGNH hydrolase-like domain-containing protein</fullName>
    </recommendedName>
</protein>
<keyword evidence="4" id="KW-0732">Signal</keyword>
<evidence type="ECO:0000256" key="4">
    <source>
        <dbReference type="ARBA" id="ARBA00022729"/>
    </source>
</evidence>
<sequence length="376" mass="40069">MSDEGFLPERARWPARIAGVTMLALMAAGAWQMADAVRRQTAPSTSRADFLEGRTTAALEKSLAEALPSRDAAIALANGLRYRLLGGAPEAVRTGHDGMLFLTEEMTWRRDAWRNQAARISLLAGTSASLQKQGVALVVVLVPDKARMLQQQVRGGYPAVLSARYQRAAADLRAAGVAVVTLDDALQPRAGQAYYGSDTHWNQRGAHAAADAVAKQVGGMMQFSERAQFRTSETGGPAPRVGDLVKMMGLANAPGWLRPPIDSEAPLQTEQVGAKDVGAAGLFGATAVPVTLVGTSYSLRANFHGFLQEALGVSVLNAARDGAGFLQSIEEYLRNEAFQSDKPKLIIWEVPERFLQAPLGGEKGFFARTGLGPAGD</sequence>
<keyword evidence="5" id="KW-0574">Periplasm</keyword>
<evidence type="ECO:0000313" key="8">
    <source>
        <dbReference type="EMBL" id="NEX61076.1"/>
    </source>
</evidence>
<name>A0A6B3SQP7_9BURK</name>
<keyword evidence="3" id="KW-0808">Transferase</keyword>
<dbReference type="Pfam" id="PF16822">
    <property type="entry name" value="ALGX"/>
    <property type="match status" value="1"/>
</dbReference>
<dbReference type="GO" id="GO:0042121">
    <property type="term" value="P:alginic acid biosynthetic process"/>
    <property type="evidence" value="ECO:0007669"/>
    <property type="project" value="UniProtKB-UniPathway"/>
</dbReference>
<dbReference type="GO" id="GO:0016740">
    <property type="term" value="F:transferase activity"/>
    <property type="evidence" value="ECO:0007669"/>
    <property type="project" value="UniProtKB-KW"/>
</dbReference>
<accession>A0A6B3SQP7</accession>
<dbReference type="InterPro" id="IPR031811">
    <property type="entry name" value="ALGX/ALGJ_SGNH-like"/>
</dbReference>
<organism evidence="8 9">
    <name type="scientific">Noviherbaspirillum galbum</name>
    <dbReference type="NCBI Taxonomy" id="2709383"/>
    <lineage>
        <taxon>Bacteria</taxon>
        <taxon>Pseudomonadati</taxon>
        <taxon>Pseudomonadota</taxon>
        <taxon>Betaproteobacteria</taxon>
        <taxon>Burkholderiales</taxon>
        <taxon>Oxalobacteraceae</taxon>
        <taxon>Noviherbaspirillum</taxon>
    </lineage>
</organism>
<gene>
    <name evidence="8" type="ORF">G3574_08300</name>
</gene>
<proteinExistence type="predicted"/>
<dbReference type="RefSeq" id="WP_163961934.1">
    <property type="nucleotide sequence ID" value="NZ_JAAIVB010000027.1"/>
</dbReference>
<evidence type="ECO:0000259" key="7">
    <source>
        <dbReference type="Pfam" id="PF16822"/>
    </source>
</evidence>
<evidence type="ECO:0000256" key="5">
    <source>
        <dbReference type="ARBA" id="ARBA00022764"/>
    </source>
</evidence>
<comment type="pathway">
    <text evidence="2">Glycan biosynthesis; alginate biosynthesis.</text>
</comment>